<dbReference type="Gene3D" id="3.40.50.300">
    <property type="entry name" value="P-loop containing nucleotide triphosphate hydrolases"/>
    <property type="match status" value="2"/>
</dbReference>
<feature type="region of interest" description="Disordered" evidence="6">
    <location>
        <begin position="203"/>
        <end position="229"/>
    </location>
</feature>
<evidence type="ECO:0000256" key="2">
    <source>
        <dbReference type="ARBA" id="ARBA00022801"/>
    </source>
</evidence>
<keyword evidence="3" id="KW-0347">Helicase</keyword>
<feature type="compositionally biased region" description="Basic residues" evidence="6">
    <location>
        <begin position="387"/>
        <end position="410"/>
    </location>
</feature>
<feature type="compositionally biased region" description="Low complexity" evidence="6">
    <location>
        <begin position="52"/>
        <end position="76"/>
    </location>
</feature>
<dbReference type="SUPFAM" id="SSF52540">
    <property type="entry name" value="P-loop containing nucleoside triphosphate hydrolases"/>
    <property type="match status" value="2"/>
</dbReference>
<feature type="compositionally biased region" description="Basic and acidic residues" evidence="6">
    <location>
        <begin position="93"/>
        <end position="124"/>
    </location>
</feature>
<dbReference type="Proteomes" id="UP001165160">
    <property type="component" value="Unassembled WGS sequence"/>
</dbReference>
<dbReference type="SMART" id="SM00487">
    <property type="entry name" value="DEXDc"/>
    <property type="match status" value="1"/>
</dbReference>
<dbReference type="AlphaFoldDB" id="A0A9W7CK22"/>
<dbReference type="InterPro" id="IPR014001">
    <property type="entry name" value="Helicase_ATP-bd"/>
</dbReference>
<dbReference type="GO" id="GO:0004386">
    <property type="term" value="F:helicase activity"/>
    <property type="evidence" value="ECO:0007669"/>
    <property type="project" value="UniProtKB-KW"/>
</dbReference>
<dbReference type="GO" id="GO:0005524">
    <property type="term" value="F:ATP binding"/>
    <property type="evidence" value="ECO:0007669"/>
    <property type="project" value="UniProtKB-KW"/>
</dbReference>
<gene>
    <name evidence="9" type="ORF">TrVE_jg5698</name>
</gene>
<organism evidence="9 10">
    <name type="scientific">Triparma verrucosa</name>
    <dbReference type="NCBI Taxonomy" id="1606542"/>
    <lineage>
        <taxon>Eukaryota</taxon>
        <taxon>Sar</taxon>
        <taxon>Stramenopiles</taxon>
        <taxon>Ochrophyta</taxon>
        <taxon>Bolidophyceae</taxon>
        <taxon>Parmales</taxon>
        <taxon>Triparmaceae</taxon>
        <taxon>Triparma</taxon>
    </lineage>
</organism>
<evidence type="ECO:0000256" key="1">
    <source>
        <dbReference type="ARBA" id="ARBA00022741"/>
    </source>
</evidence>
<evidence type="ECO:0000259" key="8">
    <source>
        <dbReference type="PROSITE" id="PS51194"/>
    </source>
</evidence>
<dbReference type="GO" id="GO:0016787">
    <property type="term" value="F:hydrolase activity"/>
    <property type="evidence" value="ECO:0007669"/>
    <property type="project" value="UniProtKB-KW"/>
</dbReference>
<name>A0A9W7CK22_9STRA</name>
<keyword evidence="4" id="KW-0067">ATP-binding</keyword>
<feature type="domain" description="Helicase C-terminal" evidence="8">
    <location>
        <begin position="650"/>
        <end position="801"/>
    </location>
</feature>
<keyword evidence="2" id="KW-0378">Hydrolase</keyword>
<evidence type="ECO:0000256" key="6">
    <source>
        <dbReference type="SAM" id="MobiDB-lite"/>
    </source>
</evidence>
<dbReference type="PANTHER" id="PTHR45766:SF3">
    <property type="entry name" value="DNA ANNEALING HELICASE AND ENDONUCLEASE ZRANB3"/>
    <property type="match status" value="1"/>
</dbReference>
<feature type="coiled-coil region" evidence="5">
    <location>
        <begin position="850"/>
        <end position="894"/>
    </location>
</feature>
<feature type="domain" description="Helicase ATP-binding" evidence="7">
    <location>
        <begin position="292"/>
        <end position="529"/>
    </location>
</feature>
<dbReference type="GO" id="GO:0006281">
    <property type="term" value="P:DNA repair"/>
    <property type="evidence" value="ECO:0007669"/>
    <property type="project" value="TreeGrafter"/>
</dbReference>
<protein>
    <submittedName>
        <fullName evidence="9">Uncharacterized protein</fullName>
    </submittedName>
</protein>
<dbReference type="SMART" id="SM00490">
    <property type="entry name" value="HELICc"/>
    <property type="match status" value="1"/>
</dbReference>
<dbReference type="GO" id="GO:0043596">
    <property type="term" value="C:nuclear replication fork"/>
    <property type="evidence" value="ECO:0007669"/>
    <property type="project" value="TreeGrafter"/>
</dbReference>
<keyword evidence="1" id="KW-0547">Nucleotide-binding</keyword>
<evidence type="ECO:0000256" key="5">
    <source>
        <dbReference type="SAM" id="Coils"/>
    </source>
</evidence>
<dbReference type="GO" id="GO:0031297">
    <property type="term" value="P:replication fork processing"/>
    <property type="evidence" value="ECO:0007669"/>
    <property type="project" value="TreeGrafter"/>
</dbReference>
<evidence type="ECO:0000313" key="9">
    <source>
        <dbReference type="EMBL" id="GMI06059.1"/>
    </source>
</evidence>
<dbReference type="PROSITE" id="PS51194">
    <property type="entry name" value="HELICASE_CTER"/>
    <property type="match status" value="1"/>
</dbReference>
<dbReference type="InterPro" id="IPR027417">
    <property type="entry name" value="P-loop_NTPase"/>
</dbReference>
<evidence type="ECO:0000259" key="7">
    <source>
        <dbReference type="PROSITE" id="PS51192"/>
    </source>
</evidence>
<feature type="region of interest" description="Disordered" evidence="6">
    <location>
        <begin position="387"/>
        <end position="460"/>
    </location>
</feature>
<dbReference type="PANTHER" id="PTHR45766">
    <property type="entry name" value="DNA ANNEALING HELICASE AND ENDONUCLEASE ZRANB3 FAMILY MEMBER"/>
    <property type="match status" value="1"/>
</dbReference>
<feature type="compositionally biased region" description="Basic and acidic residues" evidence="6">
    <location>
        <begin position="442"/>
        <end position="457"/>
    </location>
</feature>
<dbReference type="PROSITE" id="PS51192">
    <property type="entry name" value="HELICASE_ATP_BIND_1"/>
    <property type="match status" value="1"/>
</dbReference>
<dbReference type="InterPro" id="IPR001650">
    <property type="entry name" value="Helicase_C-like"/>
</dbReference>
<dbReference type="InterPro" id="IPR000330">
    <property type="entry name" value="SNF2_N"/>
</dbReference>
<feature type="compositionally biased region" description="Low complexity" evidence="6">
    <location>
        <begin position="131"/>
        <end position="144"/>
    </location>
</feature>
<dbReference type="EMBL" id="BRXX01000341">
    <property type="protein sequence ID" value="GMI06059.1"/>
    <property type="molecule type" value="Genomic_DNA"/>
</dbReference>
<dbReference type="InterPro" id="IPR049730">
    <property type="entry name" value="SNF2/RAD54-like_C"/>
</dbReference>
<keyword evidence="5" id="KW-0175">Coiled coil</keyword>
<sequence length="923" mass="103072">MPLSEDQKALIERKRLEAIAKRNARAQSTQASTTTPGTVQIAAPWNRGVPQPGGATAAIPIGAKSRSSFLASFNPSPLSPPPIVVSAPPSLSAEEKAKPKPNPKENELDIKRKIEEKRLEAMRKREAKMKQQQQQTQQAQNQNAPPLPVPKPAPINFEEKRLEALRRKEAKQQQQQQQQTQQAQQMQQTQQTLQSVMETQTLVPNPTQPAATPRPAFTTPSNVSKNDSFTSNDDFDWDAIDVDKPLSQSLKAPYTRIPHNKDGLDHDLINAANIKGQLANGWYLKDHQKVAVVRAVKARRLICAYDMGLGKTLIGCVVAKAFTTVFDNCRSIIITPKTMKPDWERTAEKAVGGIGDYEMYNWGGTKNLKAPLNDFVGNEKVKVVGGKRKKQQKIVGKKRKKVTKVLRKNPKLSDSEDDMSSTDNSSSDSDSDSEIVTKVKSIKKEEKANEKEKEKVKRSSQISLSAPRNLFFLICDEAHKLQSMKSQTTKDVLGLAMHKDCVGVLLLTGTPMKNGKPSNLFPLLKIIKHDLGKHEKKYEERYCNGQYKQFGRGPKIWDAGGKSNEEELKDLMGDYMLRKTKEECLDLKEKVREFKKVEVPKKAWIDYKLAVMDLKKTHESNDGRASDDNAIRGALQRVSQVCSISKVDAAIDVAIEVLKEKEAVVIFTGFVKTAETLVRKFKEVHDLESELITGKIIKKGEREAAVDRFQNKETSIFIGTYGAAGTGITLTAASTIILVDRPWTPGDCFQAEDRIQRIGQTEICTCMWLTAFTWDEQVDEAIKSKQATSNGIIEKNAKASSGETKASISINKLVEFVLKEARYYGKKEAEKGQTNLQTFGFSQSCTLDALDALDALLKSTQKRVEELSSKNASLRRKKGALKELNSTLKEEDLKKDGIIKRLRLNEDSSSKKDNEIKRLRALL</sequence>
<evidence type="ECO:0000256" key="3">
    <source>
        <dbReference type="ARBA" id="ARBA00022806"/>
    </source>
</evidence>
<evidence type="ECO:0000256" key="4">
    <source>
        <dbReference type="ARBA" id="ARBA00022840"/>
    </source>
</evidence>
<dbReference type="CDD" id="cd18793">
    <property type="entry name" value="SF2_C_SNF"/>
    <property type="match status" value="1"/>
</dbReference>
<dbReference type="GO" id="GO:0004520">
    <property type="term" value="F:DNA endonuclease activity"/>
    <property type="evidence" value="ECO:0007669"/>
    <property type="project" value="TreeGrafter"/>
</dbReference>
<keyword evidence="10" id="KW-1185">Reference proteome</keyword>
<reference evidence="10" key="1">
    <citation type="journal article" date="2023" name="Commun. Biol.">
        <title>Genome analysis of Parmales, the sister group of diatoms, reveals the evolutionary specialization of diatoms from phago-mixotrophs to photoautotrophs.</title>
        <authorList>
            <person name="Ban H."/>
            <person name="Sato S."/>
            <person name="Yoshikawa S."/>
            <person name="Yamada K."/>
            <person name="Nakamura Y."/>
            <person name="Ichinomiya M."/>
            <person name="Sato N."/>
            <person name="Blanc-Mathieu R."/>
            <person name="Endo H."/>
            <person name="Kuwata A."/>
            <person name="Ogata H."/>
        </authorList>
    </citation>
    <scope>NUCLEOTIDE SEQUENCE [LARGE SCALE GENOMIC DNA]</scope>
    <source>
        <strain evidence="10">NIES 3699</strain>
    </source>
</reference>
<proteinExistence type="predicted"/>
<dbReference type="Pfam" id="PF00271">
    <property type="entry name" value="Helicase_C"/>
    <property type="match status" value="1"/>
</dbReference>
<feature type="region of interest" description="Disordered" evidence="6">
    <location>
        <begin position="22"/>
        <end position="154"/>
    </location>
</feature>
<comment type="caution">
    <text evidence="9">The sequence shown here is derived from an EMBL/GenBank/DDBJ whole genome shotgun (WGS) entry which is preliminary data.</text>
</comment>
<feature type="compositionally biased region" description="Low complexity" evidence="6">
    <location>
        <begin position="204"/>
        <end position="220"/>
    </location>
</feature>
<accession>A0A9W7CK22</accession>
<evidence type="ECO:0000313" key="10">
    <source>
        <dbReference type="Proteomes" id="UP001165160"/>
    </source>
</evidence>
<feature type="compositionally biased region" description="Low complexity" evidence="6">
    <location>
        <begin position="26"/>
        <end position="35"/>
    </location>
</feature>
<dbReference type="Pfam" id="PF00176">
    <property type="entry name" value="SNF2-rel_dom"/>
    <property type="match status" value="1"/>
</dbReference>